<feature type="region of interest" description="Disordered" evidence="1">
    <location>
        <begin position="367"/>
        <end position="388"/>
    </location>
</feature>
<feature type="transmembrane region" description="Helical" evidence="2">
    <location>
        <begin position="303"/>
        <end position="323"/>
    </location>
</feature>
<evidence type="ECO:0000256" key="1">
    <source>
        <dbReference type="SAM" id="MobiDB-lite"/>
    </source>
</evidence>
<reference evidence="3" key="1">
    <citation type="journal article" date="2020" name="Fungal Divers.">
        <title>Resolving the Mortierellaceae phylogeny through synthesis of multi-gene phylogenetics and phylogenomics.</title>
        <authorList>
            <person name="Vandepol N."/>
            <person name="Liber J."/>
            <person name="Desiro A."/>
            <person name="Na H."/>
            <person name="Kennedy M."/>
            <person name="Barry K."/>
            <person name="Grigoriev I.V."/>
            <person name="Miller A.N."/>
            <person name="O'Donnell K."/>
            <person name="Stajich J.E."/>
            <person name="Bonito G."/>
        </authorList>
    </citation>
    <scope>NUCLEOTIDE SEQUENCE</scope>
    <source>
        <strain evidence="3">NRRL 6426</strain>
    </source>
</reference>
<dbReference type="SUPFAM" id="SSF50965">
    <property type="entry name" value="Galactose oxidase, central domain"/>
    <property type="match status" value="1"/>
</dbReference>
<feature type="compositionally biased region" description="Polar residues" evidence="1">
    <location>
        <begin position="368"/>
        <end position="383"/>
    </location>
</feature>
<keyword evidence="2" id="KW-1133">Transmembrane helix</keyword>
<sequence length="480" mass="51626">MKYTTDNENTLYIFGGTYFLPGTTSPVYLSQFSSLDLTSSWNTSNPPWKALQYPTINGTSDENLLLASPSGRKISLWHFSDRRFNPRNPRNSIVDYDVDNVSWTQETSVPIALNGTHGLMGAVNPNTGFVYILGASANNIDYVGGYNSMVIFDPSTGSTSLSVLPTNLTYVMPRYSIVWSQALNAYNGSKILLFGGDTDYAPSYGTISILDVKSMTWSDGEATTDGRTSMACSVSGDNFIVWGGYRNTETSTSGTPSTPLIYNIRTNQWTTQFVRAATATTTAADPGPTNPGGGGGGGGGDGAAIGGGITVAIIVVAIIAYLIMRRRRQQKEYTSSSSNDSETISRHNYDAILPSMENTHGTAALSEVAQTQTGPSGLQSNGNAPAPMILSLPDSAINPSSPQDHSQLHDHQPYHMQERHSPHANISARFDLADASPPSPTMRAPQMIVEPATTASNEEILERINALQAEWIRRQITGSP</sequence>
<gene>
    <name evidence="3" type="ORF">BG015_000713</name>
</gene>
<dbReference type="Proteomes" id="UP000748756">
    <property type="component" value="Unassembled WGS sequence"/>
</dbReference>
<evidence type="ECO:0008006" key="5">
    <source>
        <dbReference type="Google" id="ProtNLM"/>
    </source>
</evidence>
<keyword evidence="4" id="KW-1185">Reference proteome</keyword>
<keyword evidence="2" id="KW-0812">Transmembrane</keyword>
<evidence type="ECO:0000256" key="2">
    <source>
        <dbReference type="SAM" id="Phobius"/>
    </source>
</evidence>
<name>A0A9P5RR68_9FUNG</name>
<dbReference type="InterPro" id="IPR011043">
    <property type="entry name" value="Gal_Oxase/kelch_b-propeller"/>
</dbReference>
<comment type="caution">
    <text evidence="3">The sequence shown here is derived from an EMBL/GenBank/DDBJ whole genome shotgun (WGS) entry which is preliminary data.</text>
</comment>
<evidence type="ECO:0000313" key="3">
    <source>
        <dbReference type="EMBL" id="KAF9142645.1"/>
    </source>
</evidence>
<dbReference type="OrthoDB" id="432528at2759"/>
<accession>A0A9P5RR68</accession>
<dbReference type="AlphaFoldDB" id="A0A9P5RR68"/>
<dbReference type="InterPro" id="IPR015915">
    <property type="entry name" value="Kelch-typ_b-propeller"/>
</dbReference>
<dbReference type="EMBL" id="JAAAUQ010001116">
    <property type="protein sequence ID" value="KAF9142645.1"/>
    <property type="molecule type" value="Genomic_DNA"/>
</dbReference>
<proteinExistence type="predicted"/>
<organism evidence="3 4">
    <name type="scientific">Linnemannia schmuckeri</name>
    <dbReference type="NCBI Taxonomy" id="64567"/>
    <lineage>
        <taxon>Eukaryota</taxon>
        <taxon>Fungi</taxon>
        <taxon>Fungi incertae sedis</taxon>
        <taxon>Mucoromycota</taxon>
        <taxon>Mortierellomycotina</taxon>
        <taxon>Mortierellomycetes</taxon>
        <taxon>Mortierellales</taxon>
        <taxon>Mortierellaceae</taxon>
        <taxon>Linnemannia</taxon>
    </lineage>
</organism>
<keyword evidence="2" id="KW-0472">Membrane</keyword>
<dbReference type="Gene3D" id="2.120.10.80">
    <property type="entry name" value="Kelch-type beta propeller"/>
    <property type="match status" value="1"/>
</dbReference>
<evidence type="ECO:0000313" key="4">
    <source>
        <dbReference type="Proteomes" id="UP000748756"/>
    </source>
</evidence>
<protein>
    <recommendedName>
        <fullName evidence="5">Galactose oxidase</fullName>
    </recommendedName>
</protein>